<keyword evidence="4" id="KW-0479">Metal-binding</keyword>
<name>A0AAD5GGU7_AMBAR</name>
<evidence type="ECO:0000313" key="7">
    <source>
        <dbReference type="Proteomes" id="UP001206925"/>
    </source>
</evidence>
<comment type="caution">
    <text evidence="6">The sequence shown here is derived from an EMBL/GenBank/DDBJ whole genome shotgun (WGS) entry which is preliminary data.</text>
</comment>
<dbReference type="GO" id="GO:0046872">
    <property type="term" value="F:metal ion binding"/>
    <property type="evidence" value="ECO:0007669"/>
    <property type="project" value="UniProtKB-KW"/>
</dbReference>
<evidence type="ECO:0000256" key="5">
    <source>
        <dbReference type="ARBA" id="ARBA00022842"/>
    </source>
</evidence>
<dbReference type="GO" id="GO:0032259">
    <property type="term" value="P:methylation"/>
    <property type="evidence" value="ECO:0007669"/>
    <property type="project" value="UniProtKB-KW"/>
</dbReference>
<dbReference type="EMBL" id="JAMZMK010008544">
    <property type="protein sequence ID" value="KAI7739901.1"/>
    <property type="molecule type" value="Genomic_DNA"/>
</dbReference>
<dbReference type="Gene3D" id="1.10.1200.270">
    <property type="entry name" value="Methyltransferase, alpha-helical capping domain"/>
    <property type="match status" value="1"/>
</dbReference>
<dbReference type="PANTHER" id="PTHR31009">
    <property type="entry name" value="S-ADENOSYL-L-METHIONINE:CARBOXYL METHYLTRANSFERASE FAMILY PROTEIN"/>
    <property type="match status" value="1"/>
</dbReference>
<dbReference type="AlphaFoldDB" id="A0AAD5GGU7"/>
<dbReference type="InterPro" id="IPR005299">
    <property type="entry name" value="MeTrfase_7"/>
</dbReference>
<comment type="similarity">
    <text evidence="1">Belongs to the methyltransferase superfamily. Type-7 methyltransferase family.</text>
</comment>
<proteinExistence type="inferred from homology"/>
<keyword evidence="7" id="KW-1185">Reference proteome</keyword>
<protein>
    <submittedName>
        <fullName evidence="6">Uncharacterized protein</fullName>
    </submittedName>
</protein>
<gene>
    <name evidence="6" type="ORF">M8C21_011142</name>
</gene>
<dbReference type="Proteomes" id="UP001206925">
    <property type="component" value="Unassembled WGS sequence"/>
</dbReference>
<evidence type="ECO:0000313" key="6">
    <source>
        <dbReference type="EMBL" id="KAI7739901.1"/>
    </source>
</evidence>
<organism evidence="6 7">
    <name type="scientific">Ambrosia artemisiifolia</name>
    <name type="common">Common ragweed</name>
    <dbReference type="NCBI Taxonomy" id="4212"/>
    <lineage>
        <taxon>Eukaryota</taxon>
        <taxon>Viridiplantae</taxon>
        <taxon>Streptophyta</taxon>
        <taxon>Embryophyta</taxon>
        <taxon>Tracheophyta</taxon>
        <taxon>Spermatophyta</taxon>
        <taxon>Magnoliopsida</taxon>
        <taxon>eudicotyledons</taxon>
        <taxon>Gunneridae</taxon>
        <taxon>Pentapetalae</taxon>
        <taxon>asterids</taxon>
        <taxon>campanulids</taxon>
        <taxon>Asterales</taxon>
        <taxon>Asteraceae</taxon>
        <taxon>Asteroideae</taxon>
        <taxon>Heliantheae alliance</taxon>
        <taxon>Heliantheae</taxon>
        <taxon>Ambrosia</taxon>
    </lineage>
</organism>
<evidence type="ECO:0000256" key="2">
    <source>
        <dbReference type="ARBA" id="ARBA00022603"/>
    </source>
</evidence>
<sequence>MWKLGRVWVTPTMRSPNYNCLSFINSFNFSIYYLCEDEVRSLIENEGSFSFECLSTLNINWDPQDTNDENLNASEEASQIHGENTAKMVRAGTEPLLASHFGNL</sequence>
<dbReference type="InterPro" id="IPR042086">
    <property type="entry name" value="MeTrfase_capping"/>
</dbReference>
<keyword evidence="3" id="KW-0808">Transferase</keyword>
<dbReference type="SUPFAM" id="SSF53335">
    <property type="entry name" value="S-adenosyl-L-methionine-dependent methyltransferases"/>
    <property type="match status" value="1"/>
</dbReference>
<dbReference type="Pfam" id="PF03492">
    <property type="entry name" value="Methyltransf_7"/>
    <property type="match status" value="1"/>
</dbReference>
<evidence type="ECO:0000256" key="1">
    <source>
        <dbReference type="ARBA" id="ARBA00007967"/>
    </source>
</evidence>
<dbReference type="InterPro" id="IPR029063">
    <property type="entry name" value="SAM-dependent_MTases_sf"/>
</dbReference>
<accession>A0AAD5GGU7</accession>
<keyword evidence="2" id="KW-0489">Methyltransferase</keyword>
<reference evidence="6" key="1">
    <citation type="submission" date="2022-06" db="EMBL/GenBank/DDBJ databases">
        <title>Uncovering the hologenomic basis of an extraordinary plant invasion.</title>
        <authorList>
            <person name="Bieker V.C."/>
            <person name="Martin M.D."/>
            <person name="Gilbert T."/>
            <person name="Hodgins K."/>
            <person name="Battlay P."/>
            <person name="Petersen B."/>
            <person name="Wilson J."/>
        </authorList>
    </citation>
    <scope>NUCLEOTIDE SEQUENCE</scope>
    <source>
        <strain evidence="6">AA19_3_7</strain>
        <tissue evidence="6">Leaf</tissue>
    </source>
</reference>
<evidence type="ECO:0000256" key="4">
    <source>
        <dbReference type="ARBA" id="ARBA00022723"/>
    </source>
</evidence>
<evidence type="ECO:0000256" key="3">
    <source>
        <dbReference type="ARBA" id="ARBA00022679"/>
    </source>
</evidence>
<dbReference type="GO" id="GO:0008168">
    <property type="term" value="F:methyltransferase activity"/>
    <property type="evidence" value="ECO:0007669"/>
    <property type="project" value="UniProtKB-KW"/>
</dbReference>
<keyword evidence="5" id="KW-0460">Magnesium</keyword>